<dbReference type="EMBL" id="JBHSBM010000009">
    <property type="protein sequence ID" value="MFC4057292.1"/>
    <property type="molecule type" value="Genomic_DNA"/>
</dbReference>
<name>A0ABV8HZD9_9ACTN</name>
<dbReference type="RefSeq" id="WP_377285243.1">
    <property type="nucleotide sequence ID" value="NZ_JBHSBM010000009.1"/>
</dbReference>
<dbReference type="SMART" id="SM01260">
    <property type="entry name" value="LANC_like"/>
    <property type="match status" value="1"/>
</dbReference>
<proteinExistence type="predicted"/>
<dbReference type="PRINTS" id="PR01950">
    <property type="entry name" value="LANCSUPER"/>
</dbReference>
<dbReference type="Gene3D" id="1.50.10.20">
    <property type="match status" value="1"/>
</dbReference>
<evidence type="ECO:0000313" key="1">
    <source>
        <dbReference type="EMBL" id="MFC4057292.1"/>
    </source>
</evidence>
<keyword evidence="2" id="KW-1185">Reference proteome</keyword>
<sequence>MDTYSGNWLTFTDERLRSRARDVVGALTASMRHPDHVAELGQKAEAQSPDAVWDGSSLGNGHPGVALVHLYAARAGVTPDGVETSVEFLRAAVGATAAHPLPAPGLYGGTSGLALAMADVRADEPRLAASLDRLDRRLAEQVLGSLPPRRHGEVADHHYDVMTGLSGTLGYLCSIADPDPRVTEALTASVDYLVWLTEGHQVPPRLAIMPAQLPPYPGYLDDYPHGYVNFGMSHGVPGIVAALAAAWAAGRRTDRVREALGRAVDRMLAAAQDDGHGPLWPTGVPLDANGDEQPRPADHDRLAWCYGTAGCAGALLSAADALDDDGLRERAVAAFEAVLRRRPSRDDVDVATLCHGYAGLVNVCAEFAATGRSPAAAAALPAMVGELLDYADPDRPLLFPDRGDAGELIDDPALLNGAAGVALTLLAVIADRRPAWYRALFLR</sequence>
<dbReference type="Pfam" id="PF05147">
    <property type="entry name" value="LANC_like"/>
    <property type="match status" value="1"/>
</dbReference>
<protein>
    <submittedName>
        <fullName evidence="1">Lanthionine synthetase C family protein</fullName>
    </submittedName>
</protein>
<dbReference type="SUPFAM" id="SSF158745">
    <property type="entry name" value="LanC-like"/>
    <property type="match status" value="1"/>
</dbReference>
<comment type="caution">
    <text evidence="1">The sequence shown here is derived from an EMBL/GenBank/DDBJ whole genome shotgun (WGS) entry which is preliminary data.</text>
</comment>
<dbReference type="InterPro" id="IPR007822">
    <property type="entry name" value="LANC-like"/>
</dbReference>
<dbReference type="PRINTS" id="PR01955">
    <property type="entry name" value="LANCFRANKIA"/>
</dbReference>
<accession>A0ABV8HZD9</accession>
<reference evidence="2" key="1">
    <citation type="journal article" date="2019" name="Int. J. Syst. Evol. Microbiol.">
        <title>The Global Catalogue of Microorganisms (GCM) 10K type strain sequencing project: providing services to taxonomists for standard genome sequencing and annotation.</title>
        <authorList>
            <consortium name="The Broad Institute Genomics Platform"/>
            <consortium name="The Broad Institute Genome Sequencing Center for Infectious Disease"/>
            <person name="Wu L."/>
            <person name="Ma J."/>
        </authorList>
    </citation>
    <scope>NUCLEOTIDE SEQUENCE [LARGE SCALE GENOMIC DNA]</scope>
    <source>
        <strain evidence="2">TBRC 4489</strain>
    </source>
</reference>
<dbReference type="CDD" id="cd04793">
    <property type="entry name" value="LanC"/>
    <property type="match status" value="1"/>
</dbReference>
<gene>
    <name evidence="1" type="ORF">ACFOWE_03255</name>
</gene>
<dbReference type="InterPro" id="IPR033889">
    <property type="entry name" value="LanC"/>
</dbReference>
<organism evidence="1 2">
    <name type="scientific">Planomonospora corallina</name>
    <dbReference type="NCBI Taxonomy" id="1806052"/>
    <lineage>
        <taxon>Bacteria</taxon>
        <taxon>Bacillati</taxon>
        <taxon>Actinomycetota</taxon>
        <taxon>Actinomycetes</taxon>
        <taxon>Streptosporangiales</taxon>
        <taxon>Streptosporangiaceae</taxon>
        <taxon>Planomonospora</taxon>
    </lineage>
</organism>
<dbReference type="Proteomes" id="UP001595850">
    <property type="component" value="Unassembled WGS sequence"/>
</dbReference>
<evidence type="ECO:0000313" key="2">
    <source>
        <dbReference type="Proteomes" id="UP001595850"/>
    </source>
</evidence>